<comment type="caution">
    <text evidence="3">The sequence shown here is derived from an EMBL/GenBank/DDBJ whole genome shotgun (WGS) entry which is preliminary data.</text>
</comment>
<dbReference type="RefSeq" id="WP_035539493.1">
    <property type="nucleotide sequence ID" value="NZ_ARYL01000021.1"/>
</dbReference>
<accession>A0A059G4P1</accession>
<evidence type="ECO:0000313" key="3">
    <source>
        <dbReference type="EMBL" id="KDA01812.1"/>
    </source>
</evidence>
<evidence type="ECO:0000256" key="1">
    <source>
        <dbReference type="SAM" id="Coils"/>
    </source>
</evidence>
<dbReference type="Proteomes" id="UP000024942">
    <property type="component" value="Unassembled WGS sequence"/>
</dbReference>
<keyword evidence="4" id="KW-1185">Reference proteome</keyword>
<evidence type="ECO:0000256" key="2">
    <source>
        <dbReference type="SAM" id="MobiDB-lite"/>
    </source>
</evidence>
<proteinExistence type="predicted"/>
<dbReference type="PATRIC" id="fig|1280953.3.peg.2737"/>
<keyword evidence="1" id="KW-0175">Coiled coil</keyword>
<organism evidence="3 4">
    <name type="scientific">Hyphomonas oceanitis SCH89</name>
    <dbReference type="NCBI Taxonomy" id="1280953"/>
    <lineage>
        <taxon>Bacteria</taxon>
        <taxon>Pseudomonadati</taxon>
        <taxon>Pseudomonadota</taxon>
        <taxon>Alphaproteobacteria</taxon>
        <taxon>Hyphomonadales</taxon>
        <taxon>Hyphomonadaceae</taxon>
        <taxon>Hyphomonas</taxon>
    </lineage>
</organism>
<sequence>MSEGFLATRPRFDTDAPAPVSNARRILLRQTVAEPEPEQPVPEVAAPDPEPEIMAPVHPDFADVEIVVAALSDTIERLERESRQQTLKTTQALAARLFPELSRAFLAQEIAQHLSSMVPTTAPAVEIRAQSLLAEKLRELVAASPALSERCAVVAAGSDESSRVEVSWETGGVTFDFDGLLTACLAQLDSPQAPIKE</sequence>
<name>A0A059G4P1_9PROT</name>
<reference evidence="3 4" key="1">
    <citation type="journal article" date="2014" name="Antonie Van Leeuwenhoek">
        <title>Hyphomonas beringensis sp. nov. and Hyphomonas chukchiensis sp. nov., isolated from surface seawater of the Bering Sea and Chukchi Sea.</title>
        <authorList>
            <person name="Li C."/>
            <person name="Lai Q."/>
            <person name="Li G."/>
            <person name="Dong C."/>
            <person name="Wang J."/>
            <person name="Liao Y."/>
            <person name="Shao Z."/>
        </authorList>
    </citation>
    <scope>NUCLEOTIDE SEQUENCE [LARGE SCALE GENOMIC DNA]</scope>
    <source>
        <strain evidence="3 4">SCH89</strain>
    </source>
</reference>
<dbReference type="STRING" id="1280953.HOC_13609"/>
<dbReference type="eggNOG" id="ENOG5032HDB">
    <property type="taxonomic scope" value="Bacteria"/>
</dbReference>
<protein>
    <submittedName>
        <fullName evidence="3">Uncharacterized protein</fullName>
    </submittedName>
</protein>
<feature type="coiled-coil region" evidence="1">
    <location>
        <begin position="61"/>
        <end position="88"/>
    </location>
</feature>
<dbReference type="EMBL" id="ARYL01000021">
    <property type="protein sequence ID" value="KDA01812.1"/>
    <property type="molecule type" value="Genomic_DNA"/>
</dbReference>
<dbReference type="OrthoDB" id="7628610at2"/>
<evidence type="ECO:0000313" key="4">
    <source>
        <dbReference type="Proteomes" id="UP000024942"/>
    </source>
</evidence>
<feature type="region of interest" description="Disordered" evidence="2">
    <location>
        <begin position="30"/>
        <end position="49"/>
    </location>
</feature>
<dbReference type="AlphaFoldDB" id="A0A059G4P1"/>
<gene>
    <name evidence="3" type="ORF">HOC_13609</name>
</gene>